<sequence length="324" mass="38388">MKIDWIKAYEEDIKLTKTTASLSKEFKTRKNNFFTAFNIKNIKYDTKNRKINNTKVGEIYDFNEETSYSLAIQDDYKILDNLILIGNFKVDKYHRNGYMEDSTETLYRIGSIYLPTKNLGFKTFYTISHIPPSFYNTDFSSFLDHKIDSQKYKYFTFDTAYTYNKSRISLEYFNVHIDDYIYHEKSIGFINIDHTIKTNGFIFDYLYNINKTSKVELNYFSSQLTENENNYTHGGYFKYMQSFDKFSYFASVLYRKGFTYMDLDVDDSFDLNLGATYNFTKNLSFSLKAANLLDKSTQSIINGPTLSLIDDYDREVSFSLNWRF</sequence>
<keyword evidence="6" id="KW-0798">TonB box</keyword>
<dbReference type="OrthoDB" id="5337294at2"/>
<keyword evidence="3" id="KW-1134">Transmembrane beta strand</keyword>
<evidence type="ECO:0000313" key="11">
    <source>
        <dbReference type="EMBL" id="RXJ62063.1"/>
    </source>
</evidence>
<accession>A0A4Q0XXU3</accession>
<comment type="subcellular location">
    <subcellularLocation>
        <location evidence="1">Cell outer membrane</location>
        <topology evidence="1">Multi-pass membrane protein</topology>
    </subcellularLocation>
</comment>
<dbReference type="STRING" id="877500.GCA_000935065_00882"/>
<keyword evidence="7" id="KW-0472">Membrane</keyword>
<dbReference type="InterPro" id="IPR039426">
    <property type="entry name" value="TonB-dep_rcpt-like"/>
</dbReference>
<evidence type="ECO:0000256" key="8">
    <source>
        <dbReference type="ARBA" id="ARBA00023170"/>
    </source>
</evidence>
<keyword evidence="2" id="KW-0813">Transport</keyword>
<protein>
    <recommendedName>
        <fullName evidence="10">TonB-dependent receptor-like beta-barrel domain-containing protein</fullName>
    </recommendedName>
</protein>
<evidence type="ECO:0000256" key="9">
    <source>
        <dbReference type="ARBA" id="ARBA00023237"/>
    </source>
</evidence>
<dbReference type="PANTHER" id="PTHR30069:SF29">
    <property type="entry name" value="HEMOGLOBIN AND HEMOGLOBIN-HAPTOGLOBIN-BINDING PROTEIN 1-RELATED"/>
    <property type="match status" value="1"/>
</dbReference>
<dbReference type="PANTHER" id="PTHR30069">
    <property type="entry name" value="TONB-DEPENDENT OUTER MEMBRANE RECEPTOR"/>
    <property type="match status" value="1"/>
</dbReference>
<proteinExistence type="predicted"/>
<evidence type="ECO:0000313" key="12">
    <source>
        <dbReference type="Proteomes" id="UP000290191"/>
    </source>
</evidence>
<evidence type="ECO:0000256" key="7">
    <source>
        <dbReference type="ARBA" id="ARBA00023136"/>
    </source>
</evidence>
<feature type="domain" description="TonB-dependent receptor-like beta-barrel" evidence="10">
    <location>
        <begin position="44"/>
        <end position="292"/>
    </location>
</feature>
<evidence type="ECO:0000256" key="2">
    <source>
        <dbReference type="ARBA" id="ARBA00022448"/>
    </source>
</evidence>
<reference evidence="11 12" key="1">
    <citation type="submission" date="2017-10" db="EMBL/GenBank/DDBJ databases">
        <title>Genomics of the genus Arcobacter.</title>
        <authorList>
            <person name="Perez-Cataluna A."/>
            <person name="Figueras M.J."/>
        </authorList>
    </citation>
    <scope>NUCLEOTIDE SEQUENCE [LARGE SCALE GENOMIC DNA]</scope>
    <source>
        <strain evidence="11 12">DSM 24636</strain>
    </source>
</reference>
<evidence type="ECO:0000256" key="4">
    <source>
        <dbReference type="ARBA" id="ARBA00022692"/>
    </source>
</evidence>
<gene>
    <name evidence="11" type="ORF">CRV06_11570</name>
</gene>
<dbReference type="GO" id="GO:0015344">
    <property type="term" value="F:siderophore uptake transmembrane transporter activity"/>
    <property type="evidence" value="ECO:0007669"/>
    <property type="project" value="TreeGrafter"/>
</dbReference>
<dbReference type="AlphaFoldDB" id="A0A4Q0XXU3"/>
<dbReference type="EMBL" id="PDKO01000010">
    <property type="protein sequence ID" value="RXJ62063.1"/>
    <property type="molecule type" value="Genomic_DNA"/>
</dbReference>
<comment type="caution">
    <text evidence="11">The sequence shown here is derived from an EMBL/GenBank/DDBJ whole genome shotgun (WGS) entry which is preliminary data.</text>
</comment>
<dbReference type="InterPro" id="IPR036942">
    <property type="entry name" value="Beta-barrel_TonB_sf"/>
</dbReference>
<evidence type="ECO:0000256" key="5">
    <source>
        <dbReference type="ARBA" id="ARBA00022729"/>
    </source>
</evidence>
<organism evidence="11 12">
    <name type="scientific">Halarcobacter anaerophilus</name>
    <dbReference type="NCBI Taxonomy" id="877500"/>
    <lineage>
        <taxon>Bacteria</taxon>
        <taxon>Pseudomonadati</taxon>
        <taxon>Campylobacterota</taxon>
        <taxon>Epsilonproteobacteria</taxon>
        <taxon>Campylobacterales</taxon>
        <taxon>Arcobacteraceae</taxon>
        <taxon>Halarcobacter</taxon>
    </lineage>
</organism>
<name>A0A4Q0XXU3_9BACT</name>
<keyword evidence="4" id="KW-0812">Transmembrane</keyword>
<keyword evidence="12" id="KW-1185">Reference proteome</keyword>
<evidence type="ECO:0000259" key="10">
    <source>
        <dbReference type="Pfam" id="PF00593"/>
    </source>
</evidence>
<evidence type="ECO:0000256" key="6">
    <source>
        <dbReference type="ARBA" id="ARBA00023077"/>
    </source>
</evidence>
<dbReference type="InterPro" id="IPR000531">
    <property type="entry name" value="Beta-barrel_TonB"/>
</dbReference>
<dbReference type="SUPFAM" id="SSF56935">
    <property type="entry name" value="Porins"/>
    <property type="match status" value="1"/>
</dbReference>
<keyword evidence="9" id="KW-0998">Cell outer membrane</keyword>
<dbReference type="Gene3D" id="2.40.170.20">
    <property type="entry name" value="TonB-dependent receptor, beta-barrel domain"/>
    <property type="match status" value="1"/>
</dbReference>
<keyword evidence="8" id="KW-0675">Receptor</keyword>
<evidence type="ECO:0000256" key="1">
    <source>
        <dbReference type="ARBA" id="ARBA00004571"/>
    </source>
</evidence>
<dbReference type="GO" id="GO:0009279">
    <property type="term" value="C:cell outer membrane"/>
    <property type="evidence" value="ECO:0007669"/>
    <property type="project" value="UniProtKB-SubCell"/>
</dbReference>
<evidence type="ECO:0000256" key="3">
    <source>
        <dbReference type="ARBA" id="ARBA00022452"/>
    </source>
</evidence>
<dbReference type="Proteomes" id="UP000290191">
    <property type="component" value="Unassembled WGS sequence"/>
</dbReference>
<keyword evidence="5" id="KW-0732">Signal</keyword>
<dbReference type="RefSeq" id="WP_129082592.1">
    <property type="nucleotide sequence ID" value="NZ_CP041070.1"/>
</dbReference>
<dbReference type="Pfam" id="PF00593">
    <property type="entry name" value="TonB_dep_Rec_b-barrel"/>
    <property type="match status" value="1"/>
</dbReference>
<dbReference type="GO" id="GO:0044718">
    <property type="term" value="P:siderophore transmembrane transport"/>
    <property type="evidence" value="ECO:0007669"/>
    <property type="project" value="TreeGrafter"/>
</dbReference>